<evidence type="ECO:0000313" key="1">
    <source>
        <dbReference type="EMBL" id="SHE60193.1"/>
    </source>
</evidence>
<keyword evidence="2" id="KW-1185">Reference proteome</keyword>
<dbReference type="STRING" id="1122206.SAMN02745753_00489"/>
<reference evidence="2" key="1">
    <citation type="submission" date="2016-11" db="EMBL/GenBank/DDBJ databases">
        <authorList>
            <person name="Varghese N."/>
            <person name="Submissions S."/>
        </authorList>
    </citation>
    <scope>NUCLEOTIDE SEQUENCE [LARGE SCALE GENOMIC DNA]</scope>
    <source>
        <strain evidence="2">DSM 16579</strain>
    </source>
</reference>
<sequence length="123" mass="14255">MNKQRLMQRLSKPRQKGWIMLEVILCLALFAVVLLVLQRQSSAQWQSVQQAEEHRKLHENQQKQAAMAQLTGSLIWLDAQSSPNEGYPDCQKCTGNELKNWFHASQHFLFESTTLTLSEEDTR</sequence>
<protein>
    <submittedName>
        <fullName evidence="1">Uncharacterized protein</fullName>
    </submittedName>
</protein>
<dbReference type="EMBL" id="FQVF01000003">
    <property type="protein sequence ID" value="SHE60193.1"/>
    <property type="molecule type" value="Genomic_DNA"/>
</dbReference>
<name>A0A1M4UU99_9GAMM</name>
<dbReference type="AlphaFoldDB" id="A0A1M4UU99"/>
<gene>
    <name evidence="1" type="ORF">SAMN02745753_00489</name>
</gene>
<dbReference type="Proteomes" id="UP000184517">
    <property type="component" value="Unassembled WGS sequence"/>
</dbReference>
<organism evidence="1 2">
    <name type="scientific">Marinomonas polaris DSM 16579</name>
    <dbReference type="NCBI Taxonomy" id="1122206"/>
    <lineage>
        <taxon>Bacteria</taxon>
        <taxon>Pseudomonadati</taxon>
        <taxon>Pseudomonadota</taxon>
        <taxon>Gammaproteobacteria</taxon>
        <taxon>Oceanospirillales</taxon>
        <taxon>Oceanospirillaceae</taxon>
        <taxon>Marinomonas</taxon>
    </lineage>
</organism>
<accession>A0A1M4UU99</accession>
<proteinExistence type="predicted"/>
<evidence type="ECO:0000313" key="2">
    <source>
        <dbReference type="Proteomes" id="UP000184517"/>
    </source>
</evidence>